<dbReference type="InterPro" id="IPR002931">
    <property type="entry name" value="Transglutaminase-like"/>
</dbReference>
<dbReference type="SMART" id="SM00460">
    <property type="entry name" value="TGc"/>
    <property type="match status" value="1"/>
</dbReference>
<dbReference type="Pfam" id="PF01841">
    <property type="entry name" value="Transglut_core"/>
    <property type="match status" value="1"/>
</dbReference>
<feature type="domain" description="Transglutaminase-like" evidence="1">
    <location>
        <begin position="157"/>
        <end position="209"/>
    </location>
</feature>
<dbReference type="Proteomes" id="UP000824001">
    <property type="component" value="Unassembled WGS sequence"/>
</dbReference>
<protein>
    <recommendedName>
        <fullName evidence="1">Transglutaminase-like domain-containing protein</fullName>
    </recommendedName>
</protein>
<dbReference type="Gene3D" id="3.10.620.30">
    <property type="match status" value="1"/>
</dbReference>
<dbReference type="PROSITE" id="PS51257">
    <property type="entry name" value="PROKAR_LIPOPROTEIN"/>
    <property type="match status" value="1"/>
</dbReference>
<accession>A0A9D1JU70</accession>
<name>A0A9D1JU70_9FIRM</name>
<organism evidence="2 3">
    <name type="scientific">Candidatus Scatomorpha merdipullorum</name>
    <dbReference type="NCBI Taxonomy" id="2840927"/>
    <lineage>
        <taxon>Bacteria</taxon>
        <taxon>Bacillati</taxon>
        <taxon>Bacillota</taxon>
        <taxon>Clostridia</taxon>
        <taxon>Eubacteriales</taxon>
        <taxon>Candidatus Scatomorpha</taxon>
    </lineage>
</organism>
<evidence type="ECO:0000259" key="1">
    <source>
        <dbReference type="SMART" id="SM00460"/>
    </source>
</evidence>
<proteinExistence type="predicted"/>
<reference evidence="2" key="1">
    <citation type="submission" date="2020-10" db="EMBL/GenBank/DDBJ databases">
        <authorList>
            <person name="Gilroy R."/>
        </authorList>
    </citation>
    <scope>NUCLEOTIDE SEQUENCE</scope>
    <source>
        <strain evidence="2">ChiHjej10B9-9673</strain>
    </source>
</reference>
<gene>
    <name evidence="2" type="ORF">IAC18_00070</name>
</gene>
<dbReference type="InterPro" id="IPR038765">
    <property type="entry name" value="Papain-like_cys_pep_sf"/>
</dbReference>
<sequence>MDTGTKKKLNPLLIILSILLVLGTAASCTLGALALRQISAQEAGVSALTEKLAALTGGEETVTQEDDVAVGGEYYIRSTLPVSEAYKSGDASALDARQAETLEMASGVLEEIISEGMTDYEKEKAVYDWMCANLHHEGGITVVVPTASEYSAEPYGVLKYGQAVCVGFATTFRMFMQMLDLDCMVVHNSYHSWNLVRLDDGWYHVDIYSDVESGDYANFNLTDEMASGGHEWDRGFFPAATGLAYCYAYQNASPLEDIYALPALVREAVDRESGPSLYFLVDGLDKAGQQALGELISRTGDAVSDYAAANGRDMWMDYNMQLADGKMLVSLRIVEYDDAEEPGTELSGEDAERIDEAVSGAFGDVYVPGGDEGWEDYPIDAMPVGEVLE</sequence>
<dbReference type="EMBL" id="DVJK01000002">
    <property type="protein sequence ID" value="HIS65931.1"/>
    <property type="molecule type" value="Genomic_DNA"/>
</dbReference>
<dbReference type="AlphaFoldDB" id="A0A9D1JU70"/>
<evidence type="ECO:0000313" key="2">
    <source>
        <dbReference type="EMBL" id="HIS65931.1"/>
    </source>
</evidence>
<comment type="caution">
    <text evidence="2">The sequence shown here is derived from an EMBL/GenBank/DDBJ whole genome shotgun (WGS) entry which is preliminary data.</text>
</comment>
<evidence type="ECO:0000313" key="3">
    <source>
        <dbReference type="Proteomes" id="UP000824001"/>
    </source>
</evidence>
<reference evidence="2" key="2">
    <citation type="journal article" date="2021" name="PeerJ">
        <title>Extensive microbial diversity within the chicken gut microbiome revealed by metagenomics and culture.</title>
        <authorList>
            <person name="Gilroy R."/>
            <person name="Ravi A."/>
            <person name="Getino M."/>
            <person name="Pursley I."/>
            <person name="Horton D.L."/>
            <person name="Alikhan N.F."/>
            <person name="Baker D."/>
            <person name="Gharbi K."/>
            <person name="Hall N."/>
            <person name="Watson M."/>
            <person name="Adriaenssens E.M."/>
            <person name="Foster-Nyarko E."/>
            <person name="Jarju S."/>
            <person name="Secka A."/>
            <person name="Antonio M."/>
            <person name="Oren A."/>
            <person name="Chaudhuri R.R."/>
            <person name="La Ragione R."/>
            <person name="Hildebrand F."/>
            <person name="Pallen M.J."/>
        </authorList>
    </citation>
    <scope>NUCLEOTIDE SEQUENCE</scope>
    <source>
        <strain evidence="2">ChiHjej10B9-9673</strain>
    </source>
</reference>
<dbReference type="SUPFAM" id="SSF54001">
    <property type="entry name" value="Cysteine proteinases"/>
    <property type="match status" value="1"/>
</dbReference>